<evidence type="ECO:0000313" key="7">
    <source>
        <dbReference type="EMBL" id="MFC5452392.1"/>
    </source>
</evidence>
<dbReference type="SUPFAM" id="SSF51206">
    <property type="entry name" value="cAMP-binding domain-like"/>
    <property type="match status" value="1"/>
</dbReference>
<keyword evidence="8" id="KW-1185">Reference proteome</keyword>
<proteinExistence type="predicted"/>
<dbReference type="InterPro" id="IPR014710">
    <property type="entry name" value="RmlC-like_jellyroll"/>
</dbReference>
<dbReference type="InterPro" id="IPR036388">
    <property type="entry name" value="WH-like_DNA-bd_sf"/>
</dbReference>
<dbReference type="InterPro" id="IPR000595">
    <property type="entry name" value="cNMP-bd_dom"/>
</dbReference>
<dbReference type="PRINTS" id="PR00034">
    <property type="entry name" value="HTHCRP"/>
</dbReference>
<dbReference type="PANTHER" id="PTHR24567">
    <property type="entry name" value="CRP FAMILY TRANSCRIPTIONAL REGULATORY PROTEIN"/>
    <property type="match status" value="1"/>
</dbReference>
<evidence type="ECO:0000256" key="4">
    <source>
        <dbReference type="ARBA" id="ARBA00023163"/>
    </source>
</evidence>
<evidence type="ECO:0000256" key="3">
    <source>
        <dbReference type="ARBA" id="ARBA00023159"/>
    </source>
</evidence>
<dbReference type="Proteomes" id="UP001596044">
    <property type="component" value="Unassembled WGS sequence"/>
</dbReference>
<dbReference type="PROSITE" id="PS51063">
    <property type="entry name" value="HTH_CRP_2"/>
    <property type="match status" value="1"/>
</dbReference>
<dbReference type="Gene3D" id="1.10.10.10">
    <property type="entry name" value="Winged helix-like DNA-binding domain superfamily/Winged helix DNA-binding domain"/>
    <property type="match status" value="1"/>
</dbReference>
<dbReference type="PROSITE" id="PS50042">
    <property type="entry name" value="CNMP_BINDING_3"/>
    <property type="match status" value="1"/>
</dbReference>
<dbReference type="Pfam" id="PF00027">
    <property type="entry name" value="cNMP_binding"/>
    <property type="match status" value="1"/>
</dbReference>
<keyword evidence="2" id="KW-0238">DNA-binding</keyword>
<evidence type="ECO:0000259" key="6">
    <source>
        <dbReference type="PROSITE" id="PS51063"/>
    </source>
</evidence>
<dbReference type="InterPro" id="IPR050397">
    <property type="entry name" value="Env_Response_Regulators"/>
</dbReference>
<dbReference type="CDD" id="cd00038">
    <property type="entry name" value="CAP_ED"/>
    <property type="match status" value="1"/>
</dbReference>
<dbReference type="SMART" id="SM00100">
    <property type="entry name" value="cNMP"/>
    <property type="match status" value="1"/>
</dbReference>
<feature type="domain" description="HTH crp-type" evidence="6">
    <location>
        <begin position="150"/>
        <end position="223"/>
    </location>
</feature>
<dbReference type="Gene3D" id="2.60.120.10">
    <property type="entry name" value="Jelly Rolls"/>
    <property type="match status" value="1"/>
</dbReference>
<dbReference type="SMART" id="SM00419">
    <property type="entry name" value="HTH_CRP"/>
    <property type="match status" value="1"/>
</dbReference>
<name>A0ABW0KIH0_9BACL</name>
<feature type="domain" description="Cyclic nucleotide-binding" evidence="5">
    <location>
        <begin position="13"/>
        <end position="136"/>
    </location>
</feature>
<dbReference type="CDD" id="cd00092">
    <property type="entry name" value="HTH_CRP"/>
    <property type="match status" value="1"/>
</dbReference>
<comment type="caution">
    <text evidence="7">The sequence shown here is derived from an EMBL/GenBank/DDBJ whole genome shotgun (WGS) entry which is preliminary data.</text>
</comment>
<protein>
    <submittedName>
        <fullName evidence="7">Crp/Fnr family transcriptional regulator</fullName>
    </submittedName>
</protein>
<evidence type="ECO:0000313" key="8">
    <source>
        <dbReference type="Proteomes" id="UP001596044"/>
    </source>
</evidence>
<organism evidence="7 8">
    <name type="scientific">Paenibacillus aestuarii</name>
    <dbReference type="NCBI Taxonomy" id="516965"/>
    <lineage>
        <taxon>Bacteria</taxon>
        <taxon>Bacillati</taxon>
        <taxon>Bacillota</taxon>
        <taxon>Bacilli</taxon>
        <taxon>Bacillales</taxon>
        <taxon>Paenibacillaceae</taxon>
        <taxon>Paenibacillus</taxon>
    </lineage>
</organism>
<evidence type="ECO:0000256" key="1">
    <source>
        <dbReference type="ARBA" id="ARBA00023015"/>
    </source>
</evidence>
<reference evidence="8" key="1">
    <citation type="journal article" date="2019" name="Int. J. Syst. Evol. Microbiol.">
        <title>The Global Catalogue of Microorganisms (GCM) 10K type strain sequencing project: providing services to taxonomists for standard genome sequencing and annotation.</title>
        <authorList>
            <consortium name="The Broad Institute Genomics Platform"/>
            <consortium name="The Broad Institute Genome Sequencing Center for Infectious Disease"/>
            <person name="Wu L."/>
            <person name="Ma J."/>
        </authorList>
    </citation>
    <scope>NUCLEOTIDE SEQUENCE [LARGE SCALE GENOMIC DNA]</scope>
    <source>
        <strain evidence="8">KACC 11904</strain>
    </source>
</reference>
<dbReference type="PANTHER" id="PTHR24567:SF26">
    <property type="entry name" value="REGULATORY PROTEIN YEIL"/>
    <property type="match status" value="1"/>
</dbReference>
<dbReference type="InterPro" id="IPR012318">
    <property type="entry name" value="HTH_CRP"/>
</dbReference>
<keyword evidence="4" id="KW-0804">Transcription</keyword>
<dbReference type="RefSeq" id="WP_270880628.1">
    <property type="nucleotide sequence ID" value="NZ_JAQFVF010000034.1"/>
</dbReference>
<gene>
    <name evidence="7" type="ORF">ACFPOG_29715</name>
</gene>
<dbReference type="Pfam" id="PF13545">
    <property type="entry name" value="HTH_Crp_2"/>
    <property type="match status" value="1"/>
</dbReference>
<keyword evidence="1" id="KW-0805">Transcription regulation</keyword>
<dbReference type="InterPro" id="IPR036390">
    <property type="entry name" value="WH_DNA-bd_sf"/>
</dbReference>
<dbReference type="SUPFAM" id="SSF46785">
    <property type="entry name" value="Winged helix' DNA-binding domain"/>
    <property type="match status" value="1"/>
</dbReference>
<accession>A0ABW0KIH0</accession>
<dbReference type="InterPro" id="IPR018490">
    <property type="entry name" value="cNMP-bd_dom_sf"/>
</dbReference>
<keyword evidence="3" id="KW-0010">Activator</keyword>
<evidence type="ECO:0000259" key="5">
    <source>
        <dbReference type="PROSITE" id="PS50042"/>
    </source>
</evidence>
<evidence type="ECO:0000256" key="2">
    <source>
        <dbReference type="ARBA" id="ARBA00023125"/>
    </source>
</evidence>
<sequence length="232" mass="26480">MHDKLWYLSKIRIFEALPPEDLIEIDQMAPMTHFNSIPKGTIVQSPEMNRDGLFFIKTGKLRMYKLSPDGKQFTAGILGPGNMFGEIDAFSLGTRGLYIETLEETLLCSVLKTHFESFLLKRPQLALRFLKEISAKLQETTELLEKLALGNVRDRIIFLLLKLSVQFGVTEESFKRIDFKLTHQEIANMIGATRESVTSSLNELVKQGIIRTGRSKIYVDQLKAEEDLLLEK</sequence>
<dbReference type="EMBL" id="JBHSMJ010000051">
    <property type="protein sequence ID" value="MFC5452392.1"/>
    <property type="molecule type" value="Genomic_DNA"/>
</dbReference>